<gene>
    <name evidence="3" type="ORF">Fmac_031947</name>
</gene>
<dbReference type="SUPFAM" id="SSF56112">
    <property type="entry name" value="Protein kinase-like (PK-like)"/>
    <property type="match status" value="1"/>
</dbReference>
<reference evidence="3 4" key="1">
    <citation type="submission" date="2024-08" db="EMBL/GenBank/DDBJ databases">
        <title>Insights into the chromosomal genome structure of Flemingia macrophylla.</title>
        <authorList>
            <person name="Ding Y."/>
            <person name="Zhao Y."/>
            <person name="Bi W."/>
            <person name="Wu M."/>
            <person name="Zhao G."/>
            <person name="Gong Y."/>
            <person name="Li W."/>
            <person name="Zhang P."/>
        </authorList>
    </citation>
    <scope>NUCLEOTIDE SEQUENCE [LARGE SCALE GENOMIC DNA]</scope>
    <source>
        <strain evidence="3">DYQJB</strain>
        <tissue evidence="3">Leaf</tissue>
    </source>
</reference>
<evidence type="ECO:0000313" key="4">
    <source>
        <dbReference type="Proteomes" id="UP001603857"/>
    </source>
</evidence>
<dbReference type="InterPro" id="IPR000719">
    <property type="entry name" value="Prot_kinase_dom"/>
</dbReference>
<evidence type="ECO:0000259" key="2">
    <source>
        <dbReference type="PROSITE" id="PS50011"/>
    </source>
</evidence>
<name>A0ABD1L3I7_9FABA</name>
<organism evidence="3 4">
    <name type="scientific">Flemingia macrophylla</name>
    <dbReference type="NCBI Taxonomy" id="520843"/>
    <lineage>
        <taxon>Eukaryota</taxon>
        <taxon>Viridiplantae</taxon>
        <taxon>Streptophyta</taxon>
        <taxon>Embryophyta</taxon>
        <taxon>Tracheophyta</taxon>
        <taxon>Spermatophyta</taxon>
        <taxon>Magnoliopsida</taxon>
        <taxon>eudicotyledons</taxon>
        <taxon>Gunneridae</taxon>
        <taxon>Pentapetalae</taxon>
        <taxon>rosids</taxon>
        <taxon>fabids</taxon>
        <taxon>Fabales</taxon>
        <taxon>Fabaceae</taxon>
        <taxon>Papilionoideae</taxon>
        <taxon>50 kb inversion clade</taxon>
        <taxon>NPAAA clade</taxon>
        <taxon>indigoferoid/millettioid clade</taxon>
        <taxon>Phaseoleae</taxon>
        <taxon>Flemingia</taxon>
    </lineage>
</organism>
<feature type="domain" description="Protein kinase" evidence="2">
    <location>
        <begin position="37"/>
        <end position="310"/>
    </location>
</feature>
<evidence type="ECO:0000256" key="1">
    <source>
        <dbReference type="SAM" id="MobiDB-lite"/>
    </source>
</evidence>
<dbReference type="AlphaFoldDB" id="A0ABD1L3I7"/>
<dbReference type="PANTHER" id="PTHR47209:SF1">
    <property type="entry name" value="OS06G0639500 PROTEIN"/>
    <property type="match status" value="1"/>
</dbReference>
<protein>
    <recommendedName>
        <fullName evidence="2">Protein kinase domain-containing protein</fullName>
    </recommendedName>
</protein>
<dbReference type="PROSITE" id="PS50011">
    <property type="entry name" value="PROTEIN_KINASE_DOM"/>
    <property type="match status" value="1"/>
</dbReference>
<proteinExistence type="predicted"/>
<sequence>MSKEIVVSSSAALFEYEILDSNAEILRENPWIDPERLKLKDRIGRGPFGDVWLATHHESTEDYEEYHEVAAKMLHPLRDDDVEMVLEKFKQLYFRCQGVASVSRLHGISIINGRVRFEICIIMKSYPGSIGDKMARLREGRIPLHDVLRWYGINLAKCVMELHSRGILILNLKPHNVLVNDKDEVILGEVGIPSLLSGTSFVSSDMAKRLGTPNYMAPEQWDPEVRGPISFETDSWGFGCTIVEMLTGSEPWCGCPLDSIFELAVENKEKPDVPIGLPPSVEKILSGCFEYDLRNRPLMVDIQNAFKSALNEVGYDEGWVYRGYVKVPEASGSTVCTEWFITKDHLKVGDMVRSRKAFNSAETSEKEEKIEGSVVGLGIPDERFPLVRMEGGKEPVRIPSSNVERVTQGFAAGDWVRLKDEKSRVGILHGISRDGRVAVGFLGLQTLWKGTYSELEKAEPFYVGQLVMPKAGVLNPRFAWPHESGGGFAAGRISWILPNGCLAIEFPGILPFLIHGTTLADPSQVQLAQRPRLHWAVKSLFFAFALFAAFQFGSSTGHHHQQQQQQRTKNQHHSTPTHLP</sequence>
<dbReference type="PANTHER" id="PTHR47209">
    <property type="entry name" value="OS06G0639500 PROTEIN"/>
    <property type="match status" value="1"/>
</dbReference>
<dbReference type="InterPro" id="IPR011009">
    <property type="entry name" value="Kinase-like_dom_sf"/>
</dbReference>
<comment type="caution">
    <text evidence="3">The sequence shown here is derived from an EMBL/GenBank/DDBJ whole genome shotgun (WGS) entry which is preliminary data.</text>
</comment>
<dbReference type="Gene3D" id="3.30.200.20">
    <property type="entry name" value="Phosphorylase Kinase, domain 1"/>
    <property type="match status" value="1"/>
</dbReference>
<accession>A0ABD1L3I7</accession>
<dbReference type="InterPro" id="IPR001245">
    <property type="entry name" value="Ser-Thr/Tyr_kinase_cat_dom"/>
</dbReference>
<keyword evidence="4" id="KW-1185">Reference proteome</keyword>
<feature type="region of interest" description="Disordered" evidence="1">
    <location>
        <begin position="557"/>
        <end position="580"/>
    </location>
</feature>
<dbReference type="Pfam" id="PF07714">
    <property type="entry name" value="PK_Tyr_Ser-Thr"/>
    <property type="match status" value="1"/>
</dbReference>
<dbReference type="Proteomes" id="UP001603857">
    <property type="component" value="Unassembled WGS sequence"/>
</dbReference>
<evidence type="ECO:0000313" key="3">
    <source>
        <dbReference type="EMBL" id="KAL2318071.1"/>
    </source>
</evidence>
<dbReference type="Gene3D" id="1.10.510.10">
    <property type="entry name" value="Transferase(Phosphotransferase) domain 1"/>
    <property type="match status" value="1"/>
</dbReference>
<dbReference type="EMBL" id="JBGMDY010000011">
    <property type="protein sequence ID" value="KAL2318071.1"/>
    <property type="molecule type" value="Genomic_DNA"/>
</dbReference>
<dbReference type="InterPro" id="IPR053293">
    <property type="entry name" value="OCM_Kinase"/>
</dbReference>